<evidence type="ECO:0000313" key="11">
    <source>
        <dbReference type="Proteomes" id="UP000477311"/>
    </source>
</evidence>
<evidence type="ECO:0000256" key="5">
    <source>
        <dbReference type="ARBA" id="ARBA00022984"/>
    </source>
</evidence>
<dbReference type="PANTHER" id="PTHR30582:SF30">
    <property type="entry name" value="BLR4375 PROTEIN"/>
    <property type="match status" value="1"/>
</dbReference>
<evidence type="ECO:0000256" key="7">
    <source>
        <dbReference type="PROSITE-ProRule" id="PRU01373"/>
    </source>
</evidence>
<organism evidence="10 11">
    <name type="scientific">Limisphaera ngatamarikiensis</name>
    <dbReference type="NCBI Taxonomy" id="1324935"/>
    <lineage>
        <taxon>Bacteria</taxon>
        <taxon>Pseudomonadati</taxon>
        <taxon>Verrucomicrobiota</taxon>
        <taxon>Verrucomicrobiia</taxon>
        <taxon>Limisphaerales</taxon>
        <taxon>Limisphaeraceae</taxon>
        <taxon>Limisphaera</taxon>
    </lineage>
</organism>
<comment type="caution">
    <text evidence="10">The sequence shown here is derived from an EMBL/GenBank/DDBJ whole genome shotgun (WGS) entry which is preliminary data.</text>
</comment>
<dbReference type="InterPro" id="IPR002477">
    <property type="entry name" value="Peptidoglycan-bd-like"/>
</dbReference>
<keyword evidence="3" id="KW-0808">Transferase</keyword>
<dbReference type="GO" id="GO:0071972">
    <property type="term" value="F:peptidoglycan L,D-transpeptidase activity"/>
    <property type="evidence" value="ECO:0007669"/>
    <property type="project" value="TreeGrafter"/>
</dbReference>
<feature type="region of interest" description="Disordered" evidence="8">
    <location>
        <begin position="1"/>
        <end position="68"/>
    </location>
</feature>
<dbReference type="InterPro" id="IPR050979">
    <property type="entry name" value="LD-transpeptidase"/>
</dbReference>
<dbReference type="PROSITE" id="PS52029">
    <property type="entry name" value="LD_TPASE"/>
    <property type="match status" value="1"/>
</dbReference>
<dbReference type="UniPathway" id="UPA00219"/>
<dbReference type="CDD" id="cd16913">
    <property type="entry name" value="YkuD_like"/>
    <property type="match status" value="1"/>
</dbReference>
<dbReference type="PANTHER" id="PTHR30582">
    <property type="entry name" value="L,D-TRANSPEPTIDASE"/>
    <property type="match status" value="1"/>
</dbReference>
<dbReference type="InterPro" id="IPR036365">
    <property type="entry name" value="PGBD-like_sf"/>
</dbReference>
<dbReference type="GO" id="GO:0071555">
    <property type="term" value="P:cell wall organization"/>
    <property type="evidence" value="ECO:0007669"/>
    <property type="project" value="UniProtKB-UniRule"/>
</dbReference>
<dbReference type="InterPro" id="IPR038063">
    <property type="entry name" value="Transpep_catalytic_dom"/>
</dbReference>
<feature type="compositionally biased region" description="Polar residues" evidence="8">
    <location>
        <begin position="33"/>
        <end position="43"/>
    </location>
</feature>
<dbReference type="Gene3D" id="1.10.101.10">
    <property type="entry name" value="PGBD-like superfamily/PGBD"/>
    <property type="match status" value="1"/>
</dbReference>
<dbReference type="InterPro" id="IPR036366">
    <property type="entry name" value="PGBDSf"/>
</dbReference>
<keyword evidence="11" id="KW-1185">Reference proteome</keyword>
<dbReference type="SUPFAM" id="SSF141523">
    <property type="entry name" value="L,D-transpeptidase catalytic domain-like"/>
    <property type="match status" value="1"/>
</dbReference>
<dbReference type="Proteomes" id="UP000477311">
    <property type="component" value="Unassembled WGS sequence"/>
</dbReference>
<sequence>MDRARAIVNNRRGHLGENPPTRTARSQDPARKSPSSVPTQSLASVPAQPSKVREPVAPSTGTTPGRTVAAESFYPRPAQTVLELQVALARQVLSPGSIDGVMGGSTRKALAAFQEQSGLPVTGEWDEATRARLWLERPALKLHTVTDEDRRGLQPLHASWWGKSIQEALEHETLLERLAEQHHASPGLLQRLNPGTDWDGLEPGRTVWVPDVEYPPPRGTAARLLIRLGERWLRAYDADGSLLAHFPCSVARSVEKRPVGRLYVAVVVERPNYTFNPEIFPDAPEAREPGRKLILPPGPNNPVGLAWIGLDRPGYGIHGTPSPERVGRPESRGCFRLTNWDALYLLRLVRVGTPVDVEP</sequence>
<reference evidence="10 11" key="1">
    <citation type="submission" date="2020-02" db="EMBL/GenBank/DDBJ databases">
        <title>Draft genome sequence of Limisphaera ngatamarikiensis NGM72.4T, a thermophilic Verrucomicrobia grouped in subdivision 3.</title>
        <authorList>
            <person name="Carere C.R."/>
            <person name="Steen J."/>
            <person name="Hugenholtz P."/>
            <person name="Stott M.B."/>
        </authorList>
    </citation>
    <scope>NUCLEOTIDE SEQUENCE [LARGE SCALE GENOMIC DNA]</scope>
    <source>
        <strain evidence="10 11">NGM72.4</strain>
    </source>
</reference>
<proteinExistence type="inferred from homology"/>
<evidence type="ECO:0000259" key="9">
    <source>
        <dbReference type="PROSITE" id="PS52029"/>
    </source>
</evidence>
<dbReference type="GO" id="GO:0008360">
    <property type="term" value="P:regulation of cell shape"/>
    <property type="evidence" value="ECO:0007669"/>
    <property type="project" value="UniProtKB-UniRule"/>
</dbReference>
<dbReference type="GO" id="GO:0005576">
    <property type="term" value="C:extracellular region"/>
    <property type="evidence" value="ECO:0007669"/>
    <property type="project" value="TreeGrafter"/>
</dbReference>
<feature type="domain" description="L,D-TPase catalytic" evidence="9">
    <location>
        <begin position="222"/>
        <end position="358"/>
    </location>
</feature>
<dbReference type="EMBL" id="JAAKYA010000014">
    <property type="protein sequence ID" value="NGO38267.1"/>
    <property type="molecule type" value="Genomic_DNA"/>
</dbReference>
<dbReference type="GO" id="GO:0018104">
    <property type="term" value="P:peptidoglycan-protein cross-linking"/>
    <property type="evidence" value="ECO:0007669"/>
    <property type="project" value="TreeGrafter"/>
</dbReference>
<evidence type="ECO:0000313" key="10">
    <source>
        <dbReference type="EMBL" id="NGO38267.1"/>
    </source>
</evidence>
<keyword evidence="5 7" id="KW-0573">Peptidoglycan synthesis</keyword>
<dbReference type="Pfam" id="PF01471">
    <property type="entry name" value="PG_binding_1"/>
    <property type="match status" value="1"/>
</dbReference>
<dbReference type="InterPro" id="IPR005490">
    <property type="entry name" value="LD_TPept_cat_dom"/>
</dbReference>
<protein>
    <submittedName>
        <fullName evidence="10">Murein L,D-transpeptidase</fullName>
    </submittedName>
</protein>
<dbReference type="Gene3D" id="2.40.440.10">
    <property type="entry name" value="L,D-transpeptidase catalytic domain-like"/>
    <property type="match status" value="1"/>
</dbReference>
<evidence type="ECO:0000256" key="6">
    <source>
        <dbReference type="ARBA" id="ARBA00023316"/>
    </source>
</evidence>
<keyword evidence="6 7" id="KW-0961">Cell wall biogenesis/degradation</keyword>
<evidence type="ECO:0000256" key="8">
    <source>
        <dbReference type="SAM" id="MobiDB-lite"/>
    </source>
</evidence>
<name>A0A6M1RL98_9BACT</name>
<evidence type="ECO:0000256" key="1">
    <source>
        <dbReference type="ARBA" id="ARBA00004752"/>
    </source>
</evidence>
<dbReference type="SUPFAM" id="SSF47090">
    <property type="entry name" value="PGBD-like"/>
    <property type="match status" value="1"/>
</dbReference>
<evidence type="ECO:0000256" key="2">
    <source>
        <dbReference type="ARBA" id="ARBA00005992"/>
    </source>
</evidence>
<evidence type="ECO:0000256" key="4">
    <source>
        <dbReference type="ARBA" id="ARBA00022960"/>
    </source>
</evidence>
<dbReference type="GO" id="GO:0016740">
    <property type="term" value="F:transferase activity"/>
    <property type="evidence" value="ECO:0007669"/>
    <property type="project" value="UniProtKB-KW"/>
</dbReference>
<dbReference type="Pfam" id="PF03734">
    <property type="entry name" value="YkuD"/>
    <property type="match status" value="1"/>
</dbReference>
<comment type="similarity">
    <text evidence="2">Belongs to the YkuD family.</text>
</comment>
<comment type="pathway">
    <text evidence="1 7">Cell wall biogenesis; peptidoglycan biosynthesis.</text>
</comment>
<gene>
    <name evidence="10" type="ORF">G4L39_02500</name>
</gene>
<dbReference type="AlphaFoldDB" id="A0A6M1RL98"/>
<evidence type="ECO:0000256" key="3">
    <source>
        <dbReference type="ARBA" id="ARBA00022679"/>
    </source>
</evidence>
<feature type="active site" description="Proton donor/acceptor" evidence="7">
    <location>
        <position position="318"/>
    </location>
</feature>
<keyword evidence="4 7" id="KW-0133">Cell shape</keyword>
<accession>A0A6M1RL98</accession>
<feature type="active site" description="Nucleophile" evidence="7">
    <location>
        <position position="334"/>
    </location>
</feature>